<dbReference type="EMBL" id="CABITT030000006">
    <property type="protein sequence ID" value="VVB09419.1"/>
    <property type="molecule type" value="Genomic_DNA"/>
</dbReference>
<protein>
    <submittedName>
        <fullName evidence="1">Uncharacterized protein</fullName>
    </submittedName>
</protein>
<evidence type="ECO:0000313" key="1">
    <source>
        <dbReference type="EMBL" id="VVB09419.1"/>
    </source>
</evidence>
<name>A0A565C6Z5_9BRAS</name>
<organism evidence="1 2">
    <name type="scientific">Arabis nemorensis</name>
    <dbReference type="NCBI Taxonomy" id="586526"/>
    <lineage>
        <taxon>Eukaryota</taxon>
        <taxon>Viridiplantae</taxon>
        <taxon>Streptophyta</taxon>
        <taxon>Embryophyta</taxon>
        <taxon>Tracheophyta</taxon>
        <taxon>Spermatophyta</taxon>
        <taxon>Magnoliopsida</taxon>
        <taxon>eudicotyledons</taxon>
        <taxon>Gunneridae</taxon>
        <taxon>Pentapetalae</taxon>
        <taxon>rosids</taxon>
        <taxon>malvids</taxon>
        <taxon>Brassicales</taxon>
        <taxon>Brassicaceae</taxon>
        <taxon>Arabideae</taxon>
        <taxon>Arabis</taxon>
    </lineage>
</organism>
<dbReference type="AlphaFoldDB" id="A0A565C6Z5"/>
<proteinExistence type="predicted"/>
<sequence>MPFTSDNGFTNILKKVKQAGHKILIAFQKRSDRTGEDSSELTSIGDMVWDNRREFLSVGQKRAWKWKGAKNRVNVKKRVKVGGKANKKTPGNNER</sequence>
<keyword evidence="2" id="KW-1185">Reference proteome</keyword>
<dbReference type="Proteomes" id="UP000489600">
    <property type="component" value="Unassembled WGS sequence"/>
</dbReference>
<reference evidence="1" key="1">
    <citation type="submission" date="2019-07" db="EMBL/GenBank/DDBJ databases">
        <authorList>
            <person name="Dittberner H."/>
        </authorList>
    </citation>
    <scope>NUCLEOTIDE SEQUENCE [LARGE SCALE GENOMIC DNA]</scope>
</reference>
<accession>A0A565C6Z5</accession>
<comment type="caution">
    <text evidence="1">The sequence shown here is derived from an EMBL/GenBank/DDBJ whole genome shotgun (WGS) entry which is preliminary data.</text>
</comment>
<evidence type="ECO:0000313" key="2">
    <source>
        <dbReference type="Proteomes" id="UP000489600"/>
    </source>
</evidence>
<gene>
    <name evidence="1" type="ORF">ANE_LOCUS19863</name>
</gene>